<dbReference type="InterPro" id="IPR045180">
    <property type="entry name" value="La_dom_prot"/>
</dbReference>
<evidence type="ECO:0000259" key="4">
    <source>
        <dbReference type="PROSITE" id="PS50961"/>
    </source>
</evidence>
<evidence type="ECO:0000313" key="5">
    <source>
        <dbReference type="EMBL" id="TFK41557.1"/>
    </source>
</evidence>
<accession>A0A5C3M9K0</accession>
<evidence type="ECO:0000313" key="6">
    <source>
        <dbReference type="Proteomes" id="UP000308652"/>
    </source>
</evidence>
<name>A0A5C3M9K0_9AGAR</name>
<keyword evidence="6" id="KW-1185">Reference proteome</keyword>
<dbReference type="GO" id="GO:0005829">
    <property type="term" value="C:cytosol"/>
    <property type="evidence" value="ECO:0007669"/>
    <property type="project" value="TreeGrafter"/>
</dbReference>
<evidence type="ECO:0000256" key="1">
    <source>
        <dbReference type="ARBA" id="ARBA00022884"/>
    </source>
</evidence>
<dbReference type="InterPro" id="IPR036388">
    <property type="entry name" value="WH-like_DNA-bd_sf"/>
</dbReference>
<feature type="compositionally biased region" description="Acidic residues" evidence="3">
    <location>
        <begin position="196"/>
        <end position="206"/>
    </location>
</feature>
<feature type="region of interest" description="Disordered" evidence="3">
    <location>
        <begin position="152"/>
        <end position="206"/>
    </location>
</feature>
<dbReference type="GO" id="GO:0045727">
    <property type="term" value="P:positive regulation of translation"/>
    <property type="evidence" value="ECO:0007669"/>
    <property type="project" value="TreeGrafter"/>
</dbReference>
<dbReference type="Gene3D" id="1.10.10.10">
    <property type="entry name" value="Winged helix-like DNA-binding domain superfamily/Winged helix DNA-binding domain"/>
    <property type="match status" value="1"/>
</dbReference>
<evidence type="ECO:0000256" key="2">
    <source>
        <dbReference type="PROSITE-ProRule" id="PRU00332"/>
    </source>
</evidence>
<dbReference type="InterPro" id="IPR006630">
    <property type="entry name" value="La_HTH"/>
</dbReference>
<proteinExistence type="predicted"/>
<protein>
    <recommendedName>
        <fullName evidence="4">HTH La-type RNA-binding domain-containing protein</fullName>
    </recommendedName>
</protein>
<dbReference type="InterPro" id="IPR036390">
    <property type="entry name" value="WH_DNA-bd_sf"/>
</dbReference>
<feature type="domain" description="HTH La-type RNA-binding" evidence="4">
    <location>
        <begin position="36"/>
        <end position="125"/>
    </location>
</feature>
<keyword evidence="1 2" id="KW-0694">RNA-binding</keyword>
<feature type="compositionally biased region" description="Basic and acidic residues" evidence="3">
    <location>
        <begin position="152"/>
        <end position="175"/>
    </location>
</feature>
<dbReference type="SMART" id="SM00715">
    <property type="entry name" value="LA"/>
    <property type="match status" value="1"/>
</dbReference>
<dbReference type="PANTHER" id="PTHR22792:SF132">
    <property type="entry name" value="LA-RELATED PROTEIN 1"/>
    <property type="match status" value="1"/>
</dbReference>
<dbReference type="Pfam" id="PF05383">
    <property type="entry name" value="La"/>
    <property type="match status" value="1"/>
</dbReference>
<dbReference type="GO" id="GO:0010494">
    <property type="term" value="C:cytoplasmic stress granule"/>
    <property type="evidence" value="ECO:0007669"/>
    <property type="project" value="TreeGrafter"/>
</dbReference>
<gene>
    <name evidence="5" type="ORF">BDQ12DRAFT_599931</name>
</gene>
<dbReference type="PANTHER" id="PTHR22792">
    <property type="entry name" value="LUPUS LA PROTEIN-RELATED"/>
    <property type="match status" value="1"/>
</dbReference>
<organism evidence="5 6">
    <name type="scientific">Crucibulum laeve</name>
    <dbReference type="NCBI Taxonomy" id="68775"/>
    <lineage>
        <taxon>Eukaryota</taxon>
        <taxon>Fungi</taxon>
        <taxon>Dikarya</taxon>
        <taxon>Basidiomycota</taxon>
        <taxon>Agaricomycotina</taxon>
        <taxon>Agaricomycetes</taxon>
        <taxon>Agaricomycetidae</taxon>
        <taxon>Agaricales</taxon>
        <taxon>Agaricineae</taxon>
        <taxon>Nidulariaceae</taxon>
        <taxon>Crucibulum</taxon>
    </lineage>
</organism>
<dbReference type="Proteomes" id="UP000308652">
    <property type="component" value="Unassembled WGS sequence"/>
</dbReference>
<sequence>MYIPTGFENYQLPVPPTPVLGQQQGAPVPVPQTVVSFPLDPTRWYLLGQLEYYLSPQNMAQDFYLRQHMDSQGWIPISLIALFNRVRKLTTDEQIVKDMLILSSLVQVKDSWVRMNGWECFVLPDAALSIVDTIKHQPLHAEASVHHALYEEQSHDTSRDVHEPQGSEHEEESRGGSEGGISHDVQDDTNLGTDVDGYEDEEDEEDVIFVMEQDTAMWIPERRG</sequence>
<dbReference type="EMBL" id="ML213594">
    <property type="protein sequence ID" value="TFK41557.1"/>
    <property type="molecule type" value="Genomic_DNA"/>
</dbReference>
<dbReference type="OrthoDB" id="340227at2759"/>
<dbReference type="GO" id="GO:0003723">
    <property type="term" value="F:RNA binding"/>
    <property type="evidence" value="ECO:0007669"/>
    <property type="project" value="UniProtKB-UniRule"/>
</dbReference>
<dbReference type="SUPFAM" id="SSF46785">
    <property type="entry name" value="Winged helix' DNA-binding domain"/>
    <property type="match status" value="1"/>
</dbReference>
<dbReference type="AlphaFoldDB" id="A0A5C3M9K0"/>
<reference evidence="5 6" key="1">
    <citation type="journal article" date="2019" name="Nat. Ecol. Evol.">
        <title>Megaphylogeny resolves global patterns of mushroom evolution.</title>
        <authorList>
            <person name="Varga T."/>
            <person name="Krizsan K."/>
            <person name="Foldi C."/>
            <person name="Dima B."/>
            <person name="Sanchez-Garcia M."/>
            <person name="Sanchez-Ramirez S."/>
            <person name="Szollosi G.J."/>
            <person name="Szarkandi J.G."/>
            <person name="Papp V."/>
            <person name="Albert L."/>
            <person name="Andreopoulos W."/>
            <person name="Angelini C."/>
            <person name="Antonin V."/>
            <person name="Barry K.W."/>
            <person name="Bougher N.L."/>
            <person name="Buchanan P."/>
            <person name="Buyck B."/>
            <person name="Bense V."/>
            <person name="Catcheside P."/>
            <person name="Chovatia M."/>
            <person name="Cooper J."/>
            <person name="Damon W."/>
            <person name="Desjardin D."/>
            <person name="Finy P."/>
            <person name="Geml J."/>
            <person name="Haridas S."/>
            <person name="Hughes K."/>
            <person name="Justo A."/>
            <person name="Karasinski D."/>
            <person name="Kautmanova I."/>
            <person name="Kiss B."/>
            <person name="Kocsube S."/>
            <person name="Kotiranta H."/>
            <person name="LaButti K.M."/>
            <person name="Lechner B.E."/>
            <person name="Liimatainen K."/>
            <person name="Lipzen A."/>
            <person name="Lukacs Z."/>
            <person name="Mihaltcheva S."/>
            <person name="Morgado L.N."/>
            <person name="Niskanen T."/>
            <person name="Noordeloos M.E."/>
            <person name="Ohm R.A."/>
            <person name="Ortiz-Santana B."/>
            <person name="Ovrebo C."/>
            <person name="Racz N."/>
            <person name="Riley R."/>
            <person name="Savchenko A."/>
            <person name="Shiryaev A."/>
            <person name="Soop K."/>
            <person name="Spirin V."/>
            <person name="Szebenyi C."/>
            <person name="Tomsovsky M."/>
            <person name="Tulloss R.E."/>
            <person name="Uehling J."/>
            <person name="Grigoriev I.V."/>
            <person name="Vagvolgyi C."/>
            <person name="Papp T."/>
            <person name="Martin F.M."/>
            <person name="Miettinen O."/>
            <person name="Hibbett D.S."/>
            <person name="Nagy L.G."/>
        </authorList>
    </citation>
    <scope>NUCLEOTIDE SEQUENCE [LARGE SCALE GENOMIC DNA]</scope>
    <source>
        <strain evidence="5 6">CBS 166.37</strain>
    </source>
</reference>
<dbReference type="CDD" id="cd07323">
    <property type="entry name" value="LAM"/>
    <property type="match status" value="1"/>
</dbReference>
<evidence type="ECO:0000256" key="3">
    <source>
        <dbReference type="SAM" id="MobiDB-lite"/>
    </source>
</evidence>
<dbReference type="STRING" id="68775.A0A5C3M9K0"/>
<dbReference type="PROSITE" id="PS50961">
    <property type="entry name" value="HTH_LA"/>
    <property type="match status" value="1"/>
</dbReference>